<reference evidence="1 2" key="1">
    <citation type="submission" date="2019-02" db="EMBL/GenBank/DDBJ databases">
        <title>Deep-cultivation of Planctomycetes and their phenomic and genomic characterization uncovers novel biology.</title>
        <authorList>
            <person name="Wiegand S."/>
            <person name="Jogler M."/>
            <person name="Boedeker C."/>
            <person name="Pinto D."/>
            <person name="Vollmers J."/>
            <person name="Rivas-Marin E."/>
            <person name="Kohn T."/>
            <person name="Peeters S.H."/>
            <person name="Heuer A."/>
            <person name="Rast P."/>
            <person name="Oberbeckmann S."/>
            <person name="Bunk B."/>
            <person name="Jeske O."/>
            <person name="Meyerdierks A."/>
            <person name="Storesund J.E."/>
            <person name="Kallscheuer N."/>
            <person name="Luecker S."/>
            <person name="Lage O.M."/>
            <person name="Pohl T."/>
            <person name="Merkel B.J."/>
            <person name="Hornburger P."/>
            <person name="Mueller R.-W."/>
            <person name="Bruemmer F."/>
            <person name="Labrenz M."/>
            <person name="Spormann A.M."/>
            <person name="Op Den Camp H."/>
            <person name="Overmann J."/>
            <person name="Amann R."/>
            <person name="Jetten M.S.M."/>
            <person name="Mascher T."/>
            <person name="Medema M.H."/>
            <person name="Devos D.P."/>
            <person name="Kaster A.-K."/>
            <person name="Ovreas L."/>
            <person name="Rohde M."/>
            <person name="Galperin M.Y."/>
            <person name="Jogler C."/>
        </authorList>
    </citation>
    <scope>NUCLEOTIDE SEQUENCE [LARGE SCALE GENOMIC DNA]</scope>
    <source>
        <strain evidence="1 2">KOR42</strain>
    </source>
</reference>
<sequence length="242" mass="26417">MILIGIDDTDNAESPGTNQLAKAIAKEVARDWKCERIVRHQLLQDVQIPCTTRNGAASILLSPRFGLDEIESQMLSLVHQCRELMKRSFAPGSDPGICVTSTENVTECVRQFGFRCQFEIVSMNEAIQVADKCSIHLEGLGGTNGGMIGALAAVGLAATGNDGRVVQIGEWIDDLTGTQPIENILSRGVLVRNIDDDEPISDGTVTLDKKLRPSLRDNRIVLFVQKHRVGEASSGYQAIRFQ</sequence>
<dbReference type="OrthoDB" id="270233at2"/>
<dbReference type="Gene3D" id="3.30.70.2200">
    <property type="match status" value="1"/>
</dbReference>
<evidence type="ECO:0000313" key="2">
    <source>
        <dbReference type="Proteomes" id="UP000317243"/>
    </source>
</evidence>
<evidence type="ECO:0000313" key="1">
    <source>
        <dbReference type="EMBL" id="TWT58110.1"/>
    </source>
</evidence>
<organism evidence="1 2">
    <name type="scientific">Thalassoglobus neptunius</name>
    <dbReference type="NCBI Taxonomy" id="1938619"/>
    <lineage>
        <taxon>Bacteria</taxon>
        <taxon>Pseudomonadati</taxon>
        <taxon>Planctomycetota</taxon>
        <taxon>Planctomycetia</taxon>
        <taxon>Planctomycetales</taxon>
        <taxon>Planctomycetaceae</taxon>
        <taxon>Thalassoglobus</taxon>
    </lineage>
</organism>
<protein>
    <submittedName>
        <fullName evidence="1">Uncharacterized protein</fullName>
    </submittedName>
</protein>
<dbReference type="EMBL" id="SIHI01000001">
    <property type="protein sequence ID" value="TWT58110.1"/>
    <property type="molecule type" value="Genomic_DNA"/>
</dbReference>
<dbReference type="PANTHER" id="PTHR40705">
    <property type="entry name" value="TRNA(ILE2) 2-AGMATINYLCYTIDINE SYNTHETASE TIAS"/>
    <property type="match status" value="1"/>
</dbReference>
<keyword evidence="2" id="KW-1185">Reference proteome</keyword>
<dbReference type="AlphaFoldDB" id="A0A5C5X5A6"/>
<comment type="caution">
    <text evidence="1">The sequence shown here is derived from an EMBL/GenBank/DDBJ whole genome shotgun (WGS) entry which is preliminary data.</text>
</comment>
<dbReference type="RefSeq" id="WP_146508268.1">
    <property type="nucleotide sequence ID" value="NZ_SIHI01000001.1"/>
</dbReference>
<name>A0A5C5X5A6_9PLAN</name>
<dbReference type="Proteomes" id="UP000317243">
    <property type="component" value="Unassembled WGS sequence"/>
</dbReference>
<gene>
    <name evidence="1" type="ORF">KOR42_14810</name>
</gene>
<accession>A0A5C5X5A6</accession>
<proteinExistence type="predicted"/>
<dbReference type="PANTHER" id="PTHR40705:SF2">
    <property type="entry name" value="DUF1743 DOMAIN-CONTAINING PROTEIN"/>
    <property type="match status" value="1"/>
</dbReference>